<reference evidence="2 3" key="1">
    <citation type="submission" date="2015-09" db="EMBL/GenBank/DDBJ databases">
        <title>Draft genome sequence of Kouleothrix aurantiaca JCM 19913.</title>
        <authorList>
            <person name="Hemp J."/>
        </authorList>
    </citation>
    <scope>NUCLEOTIDE SEQUENCE [LARGE SCALE GENOMIC DNA]</scope>
    <source>
        <strain evidence="2 3">COM-B</strain>
    </source>
</reference>
<evidence type="ECO:0000256" key="1">
    <source>
        <dbReference type="SAM" id="Phobius"/>
    </source>
</evidence>
<dbReference type="Proteomes" id="UP000050509">
    <property type="component" value="Unassembled WGS sequence"/>
</dbReference>
<evidence type="ECO:0000313" key="2">
    <source>
        <dbReference type="EMBL" id="KPV49163.1"/>
    </source>
</evidence>
<name>A0A0P9DGV4_9CHLR</name>
<accession>A0A0P9DGV4</accession>
<comment type="caution">
    <text evidence="2">The sequence shown here is derived from an EMBL/GenBank/DDBJ whole genome shotgun (WGS) entry which is preliminary data.</text>
</comment>
<keyword evidence="1" id="KW-0812">Transmembrane</keyword>
<dbReference type="AlphaFoldDB" id="A0A0P9DGV4"/>
<dbReference type="EMBL" id="LJCR01002154">
    <property type="protein sequence ID" value="KPV49163.1"/>
    <property type="molecule type" value="Genomic_DNA"/>
</dbReference>
<organism evidence="2 3">
    <name type="scientific">Kouleothrix aurantiaca</name>
    <dbReference type="NCBI Taxonomy" id="186479"/>
    <lineage>
        <taxon>Bacteria</taxon>
        <taxon>Bacillati</taxon>
        <taxon>Chloroflexota</taxon>
        <taxon>Chloroflexia</taxon>
        <taxon>Chloroflexales</taxon>
        <taxon>Roseiflexineae</taxon>
        <taxon>Roseiflexaceae</taxon>
        <taxon>Kouleothrix</taxon>
    </lineage>
</organism>
<keyword evidence="1" id="KW-0472">Membrane</keyword>
<feature type="transmembrane region" description="Helical" evidence="1">
    <location>
        <begin position="34"/>
        <end position="52"/>
    </location>
</feature>
<sequence length="100" mass="10812">MRDDAIESVLIGTSAALLALAVHAWTVNSKGSMQALALLLAGVVLVGVQLFFSARRNRQNRPPDADDQVTGALAPPRQNLFFRELNSDWTGLDSPQPARD</sequence>
<evidence type="ECO:0000313" key="3">
    <source>
        <dbReference type="Proteomes" id="UP000050509"/>
    </source>
</evidence>
<feature type="non-terminal residue" evidence="2">
    <location>
        <position position="100"/>
    </location>
</feature>
<keyword evidence="3" id="KW-1185">Reference proteome</keyword>
<gene>
    <name evidence="2" type="ORF">SE17_34190</name>
</gene>
<protein>
    <submittedName>
        <fullName evidence="2">Uncharacterized protein</fullName>
    </submittedName>
</protein>
<keyword evidence="1" id="KW-1133">Transmembrane helix</keyword>
<proteinExistence type="predicted"/>